<reference evidence="7 9" key="2">
    <citation type="submission" date="2018-09" db="EMBL/GenBank/DDBJ databases">
        <title>Genome sequence of Veillonella atypica isolated from periodontal Korean patients.</title>
        <authorList>
            <person name="Lee J.-H."/>
            <person name="Moon J.-H."/>
            <person name="Shin S.-Y."/>
        </authorList>
    </citation>
    <scope>NUCLEOTIDE SEQUENCE [LARGE SCALE GENOMIC DNA]</scope>
    <source>
        <strain evidence="7 9">KHUD_V1</strain>
    </source>
</reference>
<dbReference type="GO" id="GO:0004725">
    <property type="term" value="F:protein tyrosine phosphatase activity"/>
    <property type="evidence" value="ECO:0007669"/>
    <property type="project" value="UniProtKB-EC"/>
</dbReference>
<accession>A0A133S6U9</accession>
<evidence type="ECO:0000313" key="9">
    <source>
        <dbReference type="Proteomes" id="UP000277803"/>
    </source>
</evidence>
<dbReference type="EC" id="3.1.3.48" evidence="2"/>
<dbReference type="STRING" id="39777.B7L28_03295"/>
<dbReference type="Proteomes" id="UP000277803">
    <property type="component" value="Unassembled WGS sequence"/>
</dbReference>
<evidence type="ECO:0000313" key="6">
    <source>
        <dbReference type="EMBL" id="KXA65430.1"/>
    </source>
</evidence>
<dbReference type="PATRIC" id="fig|39777.7.peg.193"/>
<dbReference type="EMBL" id="LRQT01000004">
    <property type="protein sequence ID" value="KXA65430.1"/>
    <property type="molecule type" value="Genomic_DNA"/>
</dbReference>
<evidence type="ECO:0000313" key="8">
    <source>
        <dbReference type="Proteomes" id="UP000070226"/>
    </source>
</evidence>
<sequence>MRMGKKMKRILDLHTYILPAMADGKGPQSMAESVQMVKDLVRSGITDIFCTPKVNELNVQTVVESVVEQVENLTQVVSEQAIPVTLHSGAVVELGDGMIDYIRNHKESLVLGNSHFMLVTIPQDCKLYHVDAWLQTLCDLGITPIISEVERSDLFFNKPEQLLEWVDKGILFECNIMSFTHHSEHYTRAIELYTNGLIHFFGTGYDVMNNQYGSYVDVISKLDVEYKKDLLSDVRLNERDLLADRVFYPTVPDHWAGKRPNFWTRLLSIAL</sequence>
<comment type="caution">
    <text evidence="6">The sequence shown here is derived from an EMBL/GenBank/DDBJ whole genome shotgun (WGS) entry which is preliminary data.</text>
</comment>
<keyword evidence="3" id="KW-0378">Hydrolase</keyword>
<name>A0A133S6U9_9FIRM</name>
<comment type="catalytic activity">
    <reaction evidence="5">
        <text>O-phospho-L-tyrosyl-[protein] + H2O = L-tyrosyl-[protein] + phosphate</text>
        <dbReference type="Rhea" id="RHEA:10684"/>
        <dbReference type="Rhea" id="RHEA-COMP:10136"/>
        <dbReference type="Rhea" id="RHEA-COMP:20101"/>
        <dbReference type="ChEBI" id="CHEBI:15377"/>
        <dbReference type="ChEBI" id="CHEBI:43474"/>
        <dbReference type="ChEBI" id="CHEBI:46858"/>
        <dbReference type="ChEBI" id="CHEBI:61978"/>
        <dbReference type="EC" id="3.1.3.48"/>
    </reaction>
</comment>
<dbReference type="PANTHER" id="PTHR39181:SF1">
    <property type="entry name" value="TYROSINE-PROTEIN PHOSPHATASE YWQE"/>
    <property type="match status" value="1"/>
</dbReference>
<organism evidence="6">
    <name type="scientific">Veillonella atypica</name>
    <dbReference type="NCBI Taxonomy" id="39777"/>
    <lineage>
        <taxon>Bacteria</taxon>
        <taxon>Bacillati</taxon>
        <taxon>Bacillota</taxon>
        <taxon>Negativicutes</taxon>
        <taxon>Veillonellales</taxon>
        <taxon>Veillonellaceae</taxon>
        <taxon>Veillonella</taxon>
    </lineage>
</organism>
<dbReference type="RefSeq" id="WP_005380964.1">
    <property type="nucleotide sequence ID" value="NZ_DBFOUP010000076.1"/>
</dbReference>
<dbReference type="Proteomes" id="UP000070226">
    <property type="component" value="Unassembled WGS sequence"/>
</dbReference>
<protein>
    <recommendedName>
        <fullName evidence="2">protein-tyrosine-phosphatase</fullName>
        <ecNumber evidence="2">3.1.3.48</ecNumber>
    </recommendedName>
</protein>
<dbReference type="AlphaFoldDB" id="A0A133S6U9"/>
<evidence type="ECO:0000313" key="7">
    <source>
        <dbReference type="EMBL" id="RJY49718.1"/>
    </source>
</evidence>
<dbReference type="Pfam" id="PF19567">
    <property type="entry name" value="CpsB_CapC"/>
    <property type="match status" value="1"/>
</dbReference>
<dbReference type="Gene3D" id="3.20.20.140">
    <property type="entry name" value="Metal-dependent hydrolases"/>
    <property type="match status" value="1"/>
</dbReference>
<evidence type="ECO:0000256" key="4">
    <source>
        <dbReference type="ARBA" id="ARBA00022912"/>
    </source>
</evidence>
<evidence type="ECO:0000256" key="1">
    <source>
        <dbReference type="ARBA" id="ARBA00005750"/>
    </source>
</evidence>
<keyword evidence="4" id="KW-0904">Protein phosphatase</keyword>
<dbReference type="InterPro" id="IPR016667">
    <property type="entry name" value="Caps_polysacc_synth_CpsB/CapC"/>
</dbReference>
<evidence type="ECO:0000256" key="3">
    <source>
        <dbReference type="ARBA" id="ARBA00022801"/>
    </source>
</evidence>
<dbReference type="PANTHER" id="PTHR39181">
    <property type="entry name" value="TYROSINE-PROTEIN PHOSPHATASE YWQE"/>
    <property type="match status" value="1"/>
</dbReference>
<comment type="similarity">
    <text evidence="1">Belongs to the metallo-dependent hydrolases superfamily. CpsB/CapC family.</text>
</comment>
<evidence type="ECO:0000256" key="2">
    <source>
        <dbReference type="ARBA" id="ARBA00013064"/>
    </source>
</evidence>
<proteinExistence type="inferred from homology"/>
<gene>
    <name evidence="7" type="ORF">D2965_09090</name>
    <name evidence="6" type="ORF">HMPREF3233_00200</name>
</gene>
<reference evidence="6 8" key="1">
    <citation type="submission" date="2016-01" db="EMBL/GenBank/DDBJ databases">
        <authorList>
            <person name="Oliw E.H."/>
        </authorList>
    </citation>
    <scope>NUCLEOTIDE SEQUENCE [LARGE SCALE GENOMIC DNA]</scope>
    <source>
        <strain evidence="6 8">CMW7756B</strain>
    </source>
</reference>
<dbReference type="GO" id="GO:0030145">
    <property type="term" value="F:manganese ion binding"/>
    <property type="evidence" value="ECO:0007669"/>
    <property type="project" value="InterPro"/>
</dbReference>
<evidence type="ECO:0000256" key="5">
    <source>
        <dbReference type="ARBA" id="ARBA00051722"/>
    </source>
</evidence>
<dbReference type="EMBL" id="QXZZ01000037">
    <property type="protein sequence ID" value="RJY49718.1"/>
    <property type="molecule type" value="Genomic_DNA"/>
</dbReference>